<comment type="similarity">
    <text evidence="3">Belongs to the TRAFAC class myosin-kinesin ATPase superfamily. Kinesin family.</text>
</comment>
<evidence type="ECO:0000259" key="4">
    <source>
        <dbReference type="PROSITE" id="PS50067"/>
    </source>
</evidence>
<evidence type="ECO:0000256" key="3">
    <source>
        <dbReference type="PROSITE-ProRule" id="PRU00283"/>
    </source>
</evidence>
<evidence type="ECO:0000313" key="6">
    <source>
        <dbReference type="Proteomes" id="UP000410492"/>
    </source>
</evidence>
<dbReference type="InterPro" id="IPR036961">
    <property type="entry name" value="Kinesin_motor_dom_sf"/>
</dbReference>
<keyword evidence="2" id="KW-0067">ATP-binding</keyword>
<gene>
    <name evidence="5" type="ORF">CALMAC_LOCUS15940</name>
</gene>
<dbReference type="Proteomes" id="UP000410492">
    <property type="component" value="Unassembled WGS sequence"/>
</dbReference>
<proteinExistence type="inferred from homology"/>
<dbReference type="EMBL" id="CAACVG010011050">
    <property type="protein sequence ID" value="VEN57289.1"/>
    <property type="molecule type" value="Genomic_DNA"/>
</dbReference>
<reference evidence="5 6" key="1">
    <citation type="submission" date="2019-01" db="EMBL/GenBank/DDBJ databases">
        <authorList>
            <person name="Sayadi A."/>
        </authorList>
    </citation>
    <scope>NUCLEOTIDE SEQUENCE [LARGE SCALE GENOMIC DNA]</scope>
</reference>
<dbReference type="GO" id="GO:0008017">
    <property type="term" value="F:microtubule binding"/>
    <property type="evidence" value="ECO:0007669"/>
    <property type="project" value="InterPro"/>
</dbReference>
<accession>A0A653DAP6</accession>
<comment type="caution">
    <text evidence="3">Lacks conserved residue(s) required for the propagation of feature annotation.</text>
</comment>
<keyword evidence="6" id="KW-1185">Reference proteome</keyword>
<dbReference type="SUPFAM" id="SSF52540">
    <property type="entry name" value="P-loop containing nucleoside triphosphate hydrolases"/>
    <property type="match status" value="1"/>
</dbReference>
<evidence type="ECO:0000256" key="2">
    <source>
        <dbReference type="ARBA" id="ARBA00022840"/>
    </source>
</evidence>
<dbReference type="InterPro" id="IPR001752">
    <property type="entry name" value="Kinesin_motor_dom"/>
</dbReference>
<dbReference type="GO" id="GO:0003777">
    <property type="term" value="F:microtubule motor activity"/>
    <property type="evidence" value="ECO:0007669"/>
    <property type="project" value="InterPro"/>
</dbReference>
<protein>
    <recommendedName>
        <fullName evidence="4">Kinesin motor domain-containing protein</fullName>
    </recommendedName>
</protein>
<dbReference type="AlphaFoldDB" id="A0A653DAP6"/>
<feature type="domain" description="Kinesin motor" evidence="4">
    <location>
        <begin position="19"/>
        <end position="77"/>
    </location>
</feature>
<organism evidence="5 6">
    <name type="scientific">Callosobruchus maculatus</name>
    <name type="common">Southern cowpea weevil</name>
    <name type="synonym">Pulse bruchid</name>
    <dbReference type="NCBI Taxonomy" id="64391"/>
    <lineage>
        <taxon>Eukaryota</taxon>
        <taxon>Metazoa</taxon>
        <taxon>Ecdysozoa</taxon>
        <taxon>Arthropoda</taxon>
        <taxon>Hexapoda</taxon>
        <taxon>Insecta</taxon>
        <taxon>Pterygota</taxon>
        <taxon>Neoptera</taxon>
        <taxon>Endopterygota</taxon>
        <taxon>Coleoptera</taxon>
        <taxon>Polyphaga</taxon>
        <taxon>Cucujiformia</taxon>
        <taxon>Chrysomeloidea</taxon>
        <taxon>Chrysomelidae</taxon>
        <taxon>Bruchinae</taxon>
        <taxon>Bruchini</taxon>
        <taxon>Callosobruchus</taxon>
    </lineage>
</organism>
<dbReference type="OrthoDB" id="3176171at2759"/>
<keyword evidence="1" id="KW-0547">Nucleotide-binding</keyword>
<dbReference type="PROSITE" id="PS50067">
    <property type="entry name" value="KINESIN_MOTOR_2"/>
    <property type="match status" value="1"/>
</dbReference>
<name>A0A653DAP6_CALMS</name>
<dbReference type="GO" id="GO:0007018">
    <property type="term" value="P:microtubule-based movement"/>
    <property type="evidence" value="ECO:0007669"/>
    <property type="project" value="InterPro"/>
</dbReference>
<evidence type="ECO:0000313" key="5">
    <source>
        <dbReference type="EMBL" id="VEN57289.1"/>
    </source>
</evidence>
<dbReference type="InterPro" id="IPR027417">
    <property type="entry name" value="P-loop_NTPase"/>
</dbReference>
<dbReference type="GO" id="GO:0005524">
    <property type="term" value="F:ATP binding"/>
    <property type="evidence" value="ECO:0007669"/>
    <property type="project" value="UniProtKB-KW"/>
</dbReference>
<evidence type="ECO:0000256" key="1">
    <source>
        <dbReference type="ARBA" id="ARBA00022741"/>
    </source>
</evidence>
<sequence length="77" mass="8767">MTSTEEEGHTSERNGSNESVQVIVRCRPLSEKEILAQCSSVVKMYPSRGVIEVENPKARSDNEKNKIFTYDAVYDER</sequence>
<dbReference type="Gene3D" id="3.40.850.10">
    <property type="entry name" value="Kinesin motor domain"/>
    <property type="match status" value="1"/>
</dbReference>